<keyword evidence="2" id="KW-0677">Repeat</keyword>
<keyword evidence="1" id="KW-0732">Signal</keyword>
<reference evidence="3 4" key="1">
    <citation type="submission" date="2024-02" db="EMBL/GenBank/DDBJ databases">
        <authorList>
            <person name="Daric V."/>
            <person name="Darras S."/>
        </authorList>
    </citation>
    <scope>NUCLEOTIDE SEQUENCE [LARGE SCALE GENOMIC DNA]</scope>
</reference>
<evidence type="ECO:0000313" key="3">
    <source>
        <dbReference type="EMBL" id="CAK8674047.1"/>
    </source>
</evidence>
<accession>A0ABP0F766</accession>
<keyword evidence="4" id="KW-1185">Reference proteome</keyword>
<dbReference type="Pfam" id="PF03736">
    <property type="entry name" value="EPTP"/>
    <property type="match status" value="4"/>
</dbReference>
<dbReference type="PANTHER" id="PTHR15261:SF4">
    <property type="entry name" value="THROMBOSPONDIN-TYPE LAMININ G DOMAIN AND EAR REPEAT-CONTAINING PROTEIN"/>
    <property type="match status" value="1"/>
</dbReference>
<proteinExistence type="predicted"/>
<dbReference type="InterPro" id="IPR009039">
    <property type="entry name" value="EAR"/>
</dbReference>
<evidence type="ECO:0000256" key="2">
    <source>
        <dbReference type="ARBA" id="ARBA00022737"/>
    </source>
</evidence>
<name>A0ABP0F766_CLALP</name>
<protein>
    <submittedName>
        <fullName evidence="3">Uncharacterized protein</fullName>
    </submittedName>
</protein>
<evidence type="ECO:0000256" key="1">
    <source>
        <dbReference type="ARBA" id="ARBA00022729"/>
    </source>
</evidence>
<dbReference type="InterPro" id="IPR005492">
    <property type="entry name" value="EPTP"/>
</dbReference>
<dbReference type="EMBL" id="CAWYQH010000002">
    <property type="protein sequence ID" value="CAK8674047.1"/>
    <property type="molecule type" value="Genomic_DNA"/>
</dbReference>
<sequence length="496" mass="56813">MGNIIPDKLTVPFPKKMNIEQTRIYVGSRRIKRKRFTGLLRQLVLVPGSDASIIICPSNNPSLATLDKNSGKVFKQPVESPPYVTFEKDPAFCSIHSKGSLIYTEATMQLELCNGHSYGLVRGGPERMDYIVDYDDIVTNNFTLSVEHFTIPDEGDFVATANYDDMISNMSHIYLWNQTLSKFVHFQSIKTQSAMMWKFFQIGYQYFLAVANAGGVYVQHAVSVIYRWSYKEKKFIRHQILTIMARSVEVFSIDMMYFLIVASKTEFGSGSSCTIIFKWSPDQSSFLFYNTLPTCGVLDLTFFRASIAPNLDGHCLAIANALGDTSSRVASEIYCWEDSIAMFIHFQTIETIGASDWEYFNFEDRYFLAVANQVYQWSNERDDSPVIEHEFALNSVIYEFDISLLRFVFYQRVETNGATDWEFFTIGNQRFLALANSNSSISHIYRWRGVEKFVEVHRLPIGPTTDIDYIPINGEHYLATANHKGNRSKLLKIVTY</sequence>
<evidence type="ECO:0000313" key="4">
    <source>
        <dbReference type="Proteomes" id="UP001642483"/>
    </source>
</evidence>
<organism evidence="3 4">
    <name type="scientific">Clavelina lepadiformis</name>
    <name type="common">Light-bulb sea squirt</name>
    <name type="synonym">Ascidia lepadiformis</name>
    <dbReference type="NCBI Taxonomy" id="159417"/>
    <lineage>
        <taxon>Eukaryota</taxon>
        <taxon>Metazoa</taxon>
        <taxon>Chordata</taxon>
        <taxon>Tunicata</taxon>
        <taxon>Ascidiacea</taxon>
        <taxon>Aplousobranchia</taxon>
        <taxon>Clavelinidae</taxon>
        <taxon>Clavelina</taxon>
    </lineage>
</organism>
<dbReference type="Proteomes" id="UP001642483">
    <property type="component" value="Unassembled WGS sequence"/>
</dbReference>
<dbReference type="PROSITE" id="PS50912">
    <property type="entry name" value="EAR"/>
    <property type="match status" value="4"/>
</dbReference>
<gene>
    <name evidence="3" type="ORF">CVLEPA_LOCUS3767</name>
</gene>
<dbReference type="PANTHER" id="PTHR15261">
    <property type="entry name" value="THROMBOSPONDIN-TYPE LAMININ G DOMAIN AND EAR REPEAT-CONTAINING"/>
    <property type="match status" value="1"/>
</dbReference>
<comment type="caution">
    <text evidence="3">The sequence shown here is derived from an EMBL/GenBank/DDBJ whole genome shotgun (WGS) entry which is preliminary data.</text>
</comment>